<dbReference type="InterPro" id="IPR030395">
    <property type="entry name" value="GP_PDE_dom"/>
</dbReference>
<evidence type="ECO:0000313" key="3">
    <source>
        <dbReference type="Proteomes" id="UP000784880"/>
    </source>
</evidence>
<organism evidence="2 3">
    <name type="scientific">Evansella tamaricis</name>
    <dbReference type="NCBI Taxonomy" id="2069301"/>
    <lineage>
        <taxon>Bacteria</taxon>
        <taxon>Bacillati</taxon>
        <taxon>Bacillota</taxon>
        <taxon>Bacilli</taxon>
        <taxon>Bacillales</taxon>
        <taxon>Bacillaceae</taxon>
        <taxon>Evansella</taxon>
    </lineage>
</organism>
<evidence type="ECO:0000313" key="2">
    <source>
        <dbReference type="EMBL" id="MBU9714721.1"/>
    </source>
</evidence>
<sequence length="267" mass="29996">MQRISKLLLEFNNNQNNEVILLDTLIFAHRGAAGTHPENTMASFEAALKAGADGIELDVQLTSDNVPVIIHDETVNRTTDGEGWIKDLTYEEISKLDAGTWFDSSFNKASIPTLDQVLDWVKPTRLLLNIELKNGVVRYSNLEKIILDLINKYEMKDRVIISSFNHYSLVEMHQLDPEVETAILFMEGIYEPWKYAKSIGAKGLHCFLPVAVPELLIGAAQAEMPVRPFTVNDDNHMENLIKAGCPAIITDWPEKAVHIRNKAANTK</sequence>
<dbReference type="Pfam" id="PF03009">
    <property type="entry name" value="GDPD"/>
    <property type="match status" value="1"/>
</dbReference>
<proteinExistence type="predicted"/>
<dbReference type="CDD" id="cd08563">
    <property type="entry name" value="GDPD_TtGDE_like"/>
    <property type="match status" value="1"/>
</dbReference>
<dbReference type="EMBL" id="JAHQCS010000184">
    <property type="protein sequence ID" value="MBU9714721.1"/>
    <property type="molecule type" value="Genomic_DNA"/>
</dbReference>
<reference evidence="2 3" key="1">
    <citation type="submission" date="2021-06" db="EMBL/GenBank/DDBJ databases">
        <title>Bacillus sp. RD4P76, an endophyte from a halophyte.</title>
        <authorList>
            <person name="Sun J.-Q."/>
        </authorList>
    </citation>
    <scope>NUCLEOTIDE SEQUENCE [LARGE SCALE GENOMIC DNA]</scope>
    <source>
        <strain evidence="2 3">CGMCC 1.15917</strain>
    </source>
</reference>
<gene>
    <name evidence="2" type="ORF">KS419_23530</name>
</gene>
<dbReference type="PROSITE" id="PS51704">
    <property type="entry name" value="GP_PDE"/>
    <property type="match status" value="1"/>
</dbReference>
<keyword evidence="3" id="KW-1185">Reference proteome</keyword>
<accession>A0ABS6JM14</accession>
<protein>
    <submittedName>
        <fullName evidence="2">Glycerophosphodiester phosphodiesterase</fullName>
    </submittedName>
</protein>
<evidence type="ECO:0000259" key="1">
    <source>
        <dbReference type="PROSITE" id="PS51704"/>
    </source>
</evidence>
<dbReference type="PANTHER" id="PTHR46211">
    <property type="entry name" value="GLYCEROPHOSPHORYL DIESTER PHOSPHODIESTERASE"/>
    <property type="match status" value="1"/>
</dbReference>
<dbReference type="PANTHER" id="PTHR46211:SF1">
    <property type="entry name" value="GLYCEROPHOSPHODIESTER PHOSPHODIESTERASE, CYTOPLASMIC"/>
    <property type="match status" value="1"/>
</dbReference>
<feature type="domain" description="GP-PDE" evidence="1">
    <location>
        <begin position="24"/>
        <end position="260"/>
    </location>
</feature>
<comment type="caution">
    <text evidence="2">The sequence shown here is derived from an EMBL/GenBank/DDBJ whole genome shotgun (WGS) entry which is preliminary data.</text>
</comment>
<name>A0ABS6JM14_9BACI</name>
<dbReference type="Proteomes" id="UP000784880">
    <property type="component" value="Unassembled WGS sequence"/>
</dbReference>